<keyword evidence="1" id="KW-0732">Signal</keyword>
<feature type="signal peptide" evidence="1">
    <location>
        <begin position="1"/>
        <end position="22"/>
    </location>
</feature>
<reference evidence="2 3" key="1">
    <citation type="submission" date="2023-08" db="EMBL/GenBank/DDBJ databases">
        <authorList>
            <person name="Palmer J.M."/>
        </authorList>
    </citation>
    <scope>NUCLEOTIDE SEQUENCE [LARGE SCALE GENOMIC DNA]</scope>
    <source>
        <strain evidence="2 3">TWF481</strain>
    </source>
</reference>
<evidence type="ECO:0000313" key="2">
    <source>
        <dbReference type="EMBL" id="KAK6512550.1"/>
    </source>
</evidence>
<comment type="caution">
    <text evidence="2">The sequence shown here is derived from an EMBL/GenBank/DDBJ whole genome shotgun (WGS) entry which is preliminary data.</text>
</comment>
<keyword evidence="3" id="KW-1185">Reference proteome</keyword>
<feature type="chain" id="PRO_5043474488" evidence="1">
    <location>
        <begin position="23"/>
        <end position="168"/>
    </location>
</feature>
<gene>
    <name evidence="2" type="ORF">TWF481_001435</name>
</gene>
<dbReference type="Proteomes" id="UP001370758">
    <property type="component" value="Unassembled WGS sequence"/>
</dbReference>
<proteinExistence type="predicted"/>
<evidence type="ECO:0000256" key="1">
    <source>
        <dbReference type="SAM" id="SignalP"/>
    </source>
</evidence>
<organism evidence="2 3">
    <name type="scientific">Arthrobotrys musiformis</name>
    <dbReference type="NCBI Taxonomy" id="47236"/>
    <lineage>
        <taxon>Eukaryota</taxon>
        <taxon>Fungi</taxon>
        <taxon>Dikarya</taxon>
        <taxon>Ascomycota</taxon>
        <taxon>Pezizomycotina</taxon>
        <taxon>Orbiliomycetes</taxon>
        <taxon>Orbiliales</taxon>
        <taxon>Orbiliaceae</taxon>
        <taxon>Arthrobotrys</taxon>
    </lineage>
</organism>
<name>A0AAV9WQI2_9PEZI</name>
<sequence length="168" mass="18053">MFSYIITYAVLLLLSAPYMAFAAPNPLEPRAITGIRTSLKYQKNPTVPFQISYGACTQVPGKFSGYQTGKEFYNNVLKPGVWLAGGFMGDCGTGCGRCHQLKDTSGNPINMYFFIVDYEASLTTAPGALTALQALTSNYNGALTLVANTFCVDPCTPPAGDPFGCESW</sequence>
<protein>
    <submittedName>
        <fullName evidence="2">Uncharacterized protein</fullName>
    </submittedName>
</protein>
<dbReference type="EMBL" id="JAVHJL010000001">
    <property type="protein sequence ID" value="KAK6512550.1"/>
    <property type="molecule type" value="Genomic_DNA"/>
</dbReference>
<evidence type="ECO:0000313" key="3">
    <source>
        <dbReference type="Proteomes" id="UP001370758"/>
    </source>
</evidence>
<accession>A0AAV9WQI2</accession>
<dbReference type="AlphaFoldDB" id="A0AAV9WQI2"/>